<name>A0A1B7MYL3_9AGAM</name>
<accession>A0A1B7MYL3</accession>
<organism evidence="2 3">
    <name type="scientific">Rhizopogon vinicolor AM-OR11-026</name>
    <dbReference type="NCBI Taxonomy" id="1314800"/>
    <lineage>
        <taxon>Eukaryota</taxon>
        <taxon>Fungi</taxon>
        <taxon>Dikarya</taxon>
        <taxon>Basidiomycota</taxon>
        <taxon>Agaricomycotina</taxon>
        <taxon>Agaricomycetes</taxon>
        <taxon>Agaricomycetidae</taxon>
        <taxon>Boletales</taxon>
        <taxon>Suillineae</taxon>
        <taxon>Rhizopogonaceae</taxon>
        <taxon>Rhizopogon</taxon>
    </lineage>
</organism>
<dbReference type="InParanoid" id="A0A1B7MYL3"/>
<dbReference type="InterPro" id="IPR036188">
    <property type="entry name" value="FAD/NAD-bd_sf"/>
</dbReference>
<dbReference type="OrthoDB" id="2706034at2759"/>
<keyword evidence="3" id="KW-1185">Reference proteome</keyword>
<proteinExistence type="predicted"/>
<dbReference type="Proteomes" id="UP000092154">
    <property type="component" value="Unassembled WGS sequence"/>
</dbReference>
<feature type="compositionally biased region" description="Polar residues" evidence="1">
    <location>
        <begin position="12"/>
        <end position="21"/>
    </location>
</feature>
<feature type="compositionally biased region" description="Basic and acidic residues" evidence="1">
    <location>
        <begin position="25"/>
        <end position="35"/>
    </location>
</feature>
<feature type="region of interest" description="Disordered" evidence="1">
    <location>
        <begin position="1"/>
        <end position="58"/>
    </location>
</feature>
<evidence type="ECO:0000313" key="3">
    <source>
        <dbReference type="Proteomes" id="UP000092154"/>
    </source>
</evidence>
<dbReference type="Gene3D" id="3.50.50.60">
    <property type="entry name" value="FAD/NAD(P)-binding domain"/>
    <property type="match status" value="1"/>
</dbReference>
<protein>
    <submittedName>
        <fullName evidence="2">Uncharacterized protein</fullName>
    </submittedName>
</protein>
<evidence type="ECO:0000313" key="2">
    <source>
        <dbReference type="EMBL" id="OAX37667.1"/>
    </source>
</evidence>
<evidence type="ECO:0000256" key="1">
    <source>
        <dbReference type="SAM" id="MobiDB-lite"/>
    </source>
</evidence>
<dbReference type="EMBL" id="KV448338">
    <property type="protein sequence ID" value="OAX37667.1"/>
    <property type="molecule type" value="Genomic_DNA"/>
</dbReference>
<reference evidence="2 3" key="1">
    <citation type="submission" date="2016-06" db="EMBL/GenBank/DDBJ databases">
        <title>Comparative genomics of the ectomycorrhizal sister species Rhizopogon vinicolor and Rhizopogon vesiculosus (Basidiomycota: Boletales) reveals a divergence of the mating type B locus.</title>
        <authorList>
            <consortium name="DOE Joint Genome Institute"/>
            <person name="Mujic A.B."/>
            <person name="Kuo A."/>
            <person name="Tritt A."/>
            <person name="Lipzen A."/>
            <person name="Chen C."/>
            <person name="Johnson J."/>
            <person name="Sharma A."/>
            <person name="Barry K."/>
            <person name="Grigoriev I.V."/>
            <person name="Spatafora J.W."/>
        </authorList>
    </citation>
    <scope>NUCLEOTIDE SEQUENCE [LARGE SCALE GENOMIC DNA]</scope>
    <source>
        <strain evidence="2 3">AM-OR11-026</strain>
    </source>
</reference>
<sequence length="235" mass="25985">MSAHVINRFGRQPSNASSTGSGVWEEDHMNGKIAEDAADGETNDRSNQIKAPLESSVKGKTAFSSLATSLMKENAVRRVEHGGNTESYVSDDESVLEIPGHFRGGKLVERQDDVDGHASAEDRRPRWSTPAYPEPIDNVLPEFISFSEHPFTVSPSSLFPIFADTNAYLKAFTLSFIESGYIRLSHEAIGVEEVHGSGWVVRMKDWNKGGGTAWEGTWYALDITTMWFNNPTFPT</sequence>
<dbReference type="AlphaFoldDB" id="A0A1B7MYL3"/>
<feature type="region of interest" description="Disordered" evidence="1">
    <location>
        <begin position="111"/>
        <end position="130"/>
    </location>
</feature>
<gene>
    <name evidence="2" type="ORF">K503DRAFT_801055</name>
</gene>
<feature type="compositionally biased region" description="Basic and acidic residues" evidence="1">
    <location>
        <begin position="111"/>
        <end position="125"/>
    </location>
</feature>